<accession>A0ABD3WFC6</accession>
<feature type="compositionally biased region" description="Basic residues" evidence="1">
    <location>
        <begin position="133"/>
        <end position="143"/>
    </location>
</feature>
<sequence>MEEELNEFNADDECEEDVSEEEIRKSVFGESSFAERHYGEFDNSVSRPTTSSARRSVLWSRERKVYENAARRRMEEFKDSHYMKHQYPEIPKHYPGTWRVVTREELKKIVERLTRPTTASSIRSRSAAAYISRRSHSAKLSAR</sequence>
<proteinExistence type="predicted"/>
<reference evidence="2 3" key="1">
    <citation type="submission" date="2024-11" db="EMBL/GenBank/DDBJ databases">
        <title>Chromosome-level genome assembly of the freshwater bivalve Anodonta woodiana.</title>
        <authorList>
            <person name="Chen X."/>
        </authorList>
    </citation>
    <scope>NUCLEOTIDE SEQUENCE [LARGE SCALE GENOMIC DNA]</scope>
    <source>
        <strain evidence="2">MN2024</strain>
        <tissue evidence="2">Gills</tissue>
    </source>
</reference>
<comment type="caution">
    <text evidence="2">The sequence shown here is derived from an EMBL/GenBank/DDBJ whole genome shotgun (WGS) entry which is preliminary data.</text>
</comment>
<evidence type="ECO:0000256" key="1">
    <source>
        <dbReference type="SAM" id="MobiDB-lite"/>
    </source>
</evidence>
<keyword evidence="3" id="KW-1185">Reference proteome</keyword>
<name>A0ABD3WFC6_SINWO</name>
<feature type="region of interest" description="Disordered" evidence="1">
    <location>
        <begin position="1"/>
        <end position="23"/>
    </location>
</feature>
<evidence type="ECO:0000313" key="3">
    <source>
        <dbReference type="Proteomes" id="UP001634394"/>
    </source>
</evidence>
<protein>
    <submittedName>
        <fullName evidence="2">Uncharacterized protein</fullName>
    </submittedName>
</protein>
<dbReference type="EMBL" id="JBJQND010000007">
    <property type="protein sequence ID" value="KAL3871463.1"/>
    <property type="molecule type" value="Genomic_DNA"/>
</dbReference>
<feature type="compositionally biased region" description="Low complexity" evidence="1">
    <location>
        <begin position="119"/>
        <end position="132"/>
    </location>
</feature>
<organism evidence="2 3">
    <name type="scientific">Sinanodonta woodiana</name>
    <name type="common">Chinese pond mussel</name>
    <name type="synonym">Anodonta woodiana</name>
    <dbReference type="NCBI Taxonomy" id="1069815"/>
    <lineage>
        <taxon>Eukaryota</taxon>
        <taxon>Metazoa</taxon>
        <taxon>Spiralia</taxon>
        <taxon>Lophotrochozoa</taxon>
        <taxon>Mollusca</taxon>
        <taxon>Bivalvia</taxon>
        <taxon>Autobranchia</taxon>
        <taxon>Heteroconchia</taxon>
        <taxon>Palaeoheterodonta</taxon>
        <taxon>Unionida</taxon>
        <taxon>Unionoidea</taxon>
        <taxon>Unionidae</taxon>
        <taxon>Unioninae</taxon>
        <taxon>Sinanodonta</taxon>
    </lineage>
</organism>
<feature type="compositionally biased region" description="Acidic residues" evidence="1">
    <location>
        <begin position="1"/>
        <end position="20"/>
    </location>
</feature>
<evidence type="ECO:0000313" key="2">
    <source>
        <dbReference type="EMBL" id="KAL3871463.1"/>
    </source>
</evidence>
<gene>
    <name evidence="2" type="ORF">ACJMK2_039459</name>
</gene>
<dbReference type="Proteomes" id="UP001634394">
    <property type="component" value="Unassembled WGS sequence"/>
</dbReference>
<dbReference type="AlphaFoldDB" id="A0ABD3WFC6"/>
<feature type="region of interest" description="Disordered" evidence="1">
    <location>
        <begin position="114"/>
        <end position="143"/>
    </location>
</feature>